<organism evidence="6 7">
    <name type="scientific">Hevea brasiliensis</name>
    <name type="common">Para rubber tree</name>
    <name type="synonym">Siphonia brasiliensis</name>
    <dbReference type="NCBI Taxonomy" id="3981"/>
    <lineage>
        <taxon>Eukaryota</taxon>
        <taxon>Viridiplantae</taxon>
        <taxon>Streptophyta</taxon>
        <taxon>Embryophyta</taxon>
        <taxon>Tracheophyta</taxon>
        <taxon>Spermatophyta</taxon>
        <taxon>Magnoliopsida</taxon>
        <taxon>eudicotyledons</taxon>
        <taxon>Gunneridae</taxon>
        <taxon>Pentapetalae</taxon>
        <taxon>rosids</taxon>
        <taxon>fabids</taxon>
        <taxon>Malpighiales</taxon>
        <taxon>Euphorbiaceae</taxon>
        <taxon>Crotonoideae</taxon>
        <taxon>Micrandreae</taxon>
        <taxon>Hevea</taxon>
    </lineage>
</organism>
<protein>
    <recommendedName>
        <fullName evidence="3">Patatin</fullName>
        <ecNumber evidence="3">3.1.1.-</ecNumber>
    </recommendedName>
</protein>
<dbReference type="EMBL" id="JAAGAX010000001">
    <property type="protein sequence ID" value="KAF2325051.1"/>
    <property type="molecule type" value="Genomic_DNA"/>
</dbReference>
<dbReference type="EC" id="3.1.1.-" evidence="3"/>
<accession>A0A6A6NII6</accession>
<dbReference type="GO" id="GO:0016787">
    <property type="term" value="F:hydrolase activity"/>
    <property type="evidence" value="ECO:0007669"/>
    <property type="project" value="UniProtKB-KW"/>
</dbReference>
<evidence type="ECO:0000313" key="6">
    <source>
        <dbReference type="EMBL" id="KAF2325051.1"/>
    </source>
</evidence>
<keyword evidence="1 3" id="KW-0443">Lipid metabolism</keyword>
<sequence>MALSLQYSTSNVEGQGESSQSTEQCKKVTILSIDGGGIRCIIPATILYALEKHLQKLDGPNARIANYFDIIAGVSTGSILTPMLTAPENRRCDKLNWRPSPKFDASKFVSFYERRGEGIFGNPIFHVREYPKKIKEALQYILCRFASPINWFEAAMAILTRHGPSALRYAVGKELGQVGLRETVTKLVIPAFRIRKTKPVIFTSDMTLAALCEATKTYGNERNYKNYLVLSLGTGRVDLTPYSGQGRDRYKENIGVREDVNLEKKRCRDSLLSVSGALPAFFTNAIILVRPLIDGLHSRVNLVVYQNGSINIGPLHSNIWVPPLLGLFYCTVGLLQLFLDERASSKVPEGSLQKVSFTLLALVLFIELSAEMYKAGIADNIEAYVLFAAAEIIWLSLDRTWLGFTLASIVGLGCPLAEIPIMKFFHLWYYPQANIEILGQGLVTWTITCYFVYTPFLISLARWLRSAIEAADKSA</sequence>
<evidence type="ECO:0000256" key="2">
    <source>
        <dbReference type="PROSITE-ProRule" id="PRU01161"/>
    </source>
</evidence>
<dbReference type="InterPro" id="IPR002641">
    <property type="entry name" value="PNPLA_dom"/>
</dbReference>
<evidence type="ECO:0000313" key="7">
    <source>
        <dbReference type="Proteomes" id="UP000467840"/>
    </source>
</evidence>
<evidence type="ECO:0000259" key="5">
    <source>
        <dbReference type="PROSITE" id="PS51635"/>
    </source>
</evidence>
<keyword evidence="4" id="KW-1133">Transmembrane helix</keyword>
<gene>
    <name evidence="6" type="ORF">GH714_022461</name>
</gene>
<feature type="transmembrane region" description="Helical" evidence="4">
    <location>
        <begin position="442"/>
        <end position="464"/>
    </location>
</feature>
<feature type="short sequence motif" description="GXSXG" evidence="2">
    <location>
        <begin position="73"/>
        <end position="77"/>
    </location>
</feature>
<keyword evidence="3" id="KW-0442">Lipid degradation</keyword>
<dbReference type="Pfam" id="PF01734">
    <property type="entry name" value="Patatin"/>
    <property type="match status" value="1"/>
</dbReference>
<reference evidence="6 7" key="1">
    <citation type="journal article" date="2020" name="Mol. Plant">
        <title>The Chromosome-Based Rubber Tree Genome Provides New Insights into Spurge Genome Evolution and Rubber Biosynthesis.</title>
        <authorList>
            <person name="Liu J."/>
            <person name="Shi C."/>
            <person name="Shi C.C."/>
            <person name="Li W."/>
            <person name="Zhang Q.J."/>
            <person name="Zhang Y."/>
            <person name="Li K."/>
            <person name="Lu H.F."/>
            <person name="Shi C."/>
            <person name="Zhu S.T."/>
            <person name="Xiao Z.Y."/>
            <person name="Nan H."/>
            <person name="Yue Y."/>
            <person name="Zhu X.G."/>
            <person name="Wu Y."/>
            <person name="Hong X.N."/>
            <person name="Fan G.Y."/>
            <person name="Tong Y."/>
            <person name="Zhang D."/>
            <person name="Mao C.L."/>
            <person name="Liu Y.L."/>
            <person name="Hao S.J."/>
            <person name="Liu W.Q."/>
            <person name="Lv M.Q."/>
            <person name="Zhang H.B."/>
            <person name="Liu Y."/>
            <person name="Hu-Tang G.R."/>
            <person name="Wang J.P."/>
            <person name="Wang J.H."/>
            <person name="Sun Y.H."/>
            <person name="Ni S.B."/>
            <person name="Chen W.B."/>
            <person name="Zhang X.C."/>
            <person name="Jiao Y.N."/>
            <person name="Eichler E.E."/>
            <person name="Li G.H."/>
            <person name="Liu X."/>
            <person name="Gao L.Z."/>
        </authorList>
    </citation>
    <scope>NUCLEOTIDE SEQUENCE [LARGE SCALE GENOMIC DNA]</scope>
    <source>
        <strain evidence="7">cv. GT1</strain>
        <tissue evidence="6">Leaf</tissue>
    </source>
</reference>
<dbReference type="AlphaFoldDB" id="A0A6A6NII6"/>
<comment type="similarity">
    <text evidence="3">Belongs to the patatin family.</text>
</comment>
<dbReference type="GO" id="GO:0016042">
    <property type="term" value="P:lipid catabolic process"/>
    <property type="evidence" value="ECO:0007669"/>
    <property type="project" value="UniProtKB-KW"/>
</dbReference>
<dbReference type="PANTHER" id="PTHR36774">
    <property type="entry name" value="INSULIN-INDUCED PROTEIN"/>
    <property type="match status" value="1"/>
</dbReference>
<keyword evidence="3" id="KW-0378">Hydrolase</keyword>
<dbReference type="Gene3D" id="3.40.1090.10">
    <property type="entry name" value="Cytosolic phospholipase A2 catalytic domain"/>
    <property type="match status" value="1"/>
</dbReference>
<dbReference type="SUPFAM" id="SSF52151">
    <property type="entry name" value="FabD/lysophospholipase-like"/>
    <property type="match status" value="1"/>
</dbReference>
<feature type="domain" description="PNPLA" evidence="5">
    <location>
        <begin position="31"/>
        <end position="246"/>
    </location>
</feature>
<dbReference type="PROSITE" id="PS51635">
    <property type="entry name" value="PNPLA"/>
    <property type="match status" value="1"/>
</dbReference>
<feature type="transmembrane region" description="Helical" evidence="4">
    <location>
        <begin position="319"/>
        <end position="339"/>
    </location>
</feature>
<comment type="caution">
    <text evidence="6">The sequence shown here is derived from an EMBL/GenBank/DDBJ whole genome shotgun (WGS) entry which is preliminary data.</text>
</comment>
<comment type="caution">
    <text evidence="2">Lacks conserved residue(s) required for the propagation of feature annotation.</text>
</comment>
<evidence type="ECO:0000256" key="4">
    <source>
        <dbReference type="SAM" id="Phobius"/>
    </source>
</evidence>
<dbReference type="PANTHER" id="PTHR36774:SF1">
    <property type="entry name" value="INSULIN-INDUCED PROTEIN"/>
    <property type="match status" value="1"/>
</dbReference>
<keyword evidence="4" id="KW-0812">Transmembrane</keyword>
<keyword evidence="4" id="KW-0472">Membrane</keyword>
<comment type="function">
    <text evidence="3">Lipolytic acyl hydrolase (LAH).</text>
</comment>
<evidence type="ECO:0000256" key="3">
    <source>
        <dbReference type="RuleBase" id="RU361262"/>
    </source>
</evidence>
<keyword evidence="7" id="KW-1185">Reference proteome</keyword>
<feature type="transmembrane region" description="Helical" evidence="4">
    <location>
        <begin position="271"/>
        <end position="293"/>
    </location>
</feature>
<dbReference type="Proteomes" id="UP000467840">
    <property type="component" value="Chromosome 5"/>
</dbReference>
<comment type="domain">
    <text evidence="3">The nitrogen atoms of the two glycine residues in the GGXR motif define the oxyanion hole, and stabilize the oxyanion that forms during the nucleophilic attack by the catalytic serine during substrate cleavage.</text>
</comment>
<feature type="transmembrane region" description="Helical" evidence="4">
    <location>
        <begin position="404"/>
        <end position="430"/>
    </location>
</feature>
<name>A0A6A6NII6_HEVBR</name>
<dbReference type="InterPro" id="IPR016035">
    <property type="entry name" value="Acyl_Trfase/lysoPLipase"/>
</dbReference>
<proteinExistence type="inferred from homology"/>
<evidence type="ECO:0000256" key="1">
    <source>
        <dbReference type="ARBA" id="ARBA00023098"/>
    </source>
</evidence>